<accession>A0A397T3R4</accession>
<dbReference type="PANTHER" id="PTHR24413">
    <property type="entry name" value="SPECKLE-TYPE POZ PROTEIN"/>
    <property type="match status" value="1"/>
</dbReference>
<protein>
    <recommendedName>
        <fullName evidence="5">TLD-domain-containing protein</fullName>
    </recommendedName>
</protein>
<organism evidence="3 4">
    <name type="scientific">Glomus cerebriforme</name>
    <dbReference type="NCBI Taxonomy" id="658196"/>
    <lineage>
        <taxon>Eukaryota</taxon>
        <taxon>Fungi</taxon>
        <taxon>Fungi incertae sedis</taxon>
        <taxon>Mucoromycota</taxon>
        <taxon>Glomeromycotina</taxon>
        <taxon>Glomeromycetes</taxon>
        <taxon>Glomerales</taxon>
        <taxon>Glomeraceae</taxon>
        <taxon>Glomus</taxon>
    </lineage>
</organism>
<evidence type="ECO:0008006" key="5">
    <source>
        <dbReference type="Google" id="ProtNLM"/>
    </source>
</evidence>
<dbReference type="OrthoDB" id="10027872at2759"/>
<dbReference type="Gene3D" id="3.30.710.10">
    <property type="entry name" value="Potassium Channel Kv1.1, Chain A"/>
    <property type="match status" value="1"/>
</dbReference>
<dbReference type="InterPro" id="IPR011333">
    <property type="entry name" value="SKP1/BTB/POZ_sf"/>
</dbReference>
<evidence type="ECO:0000313" key="3">
    <source>
        <dbReference type="EMBL" id="RIA91526.1"/>
    </source>
</evidence>
<dbReference type="PROSITE" id="PS50097">
    <property type="entry name" value="BTB"/>
    <property type="match status" value="1"/>
</dbReference>
<feature type="domain" description="TLDc" evidence="2">
    <location>
        <begin position="235"/>
        <end position="396"/>
    </location>
</feature>
<dbReference type="InterPro" id="IPR000210">
    <property type="entry name" value="BTB/POZ_dom"/>
</dbReference>
<dbReference type="CDD" id="cd18186">
    <property type="entry name" value="BTB_POZ_ZBTB_KLHL-like"/>
    <property type="match status" value="1"/>
</dbReference>
<proteinExistence type="predicted"/>
<dbReference type="InterPro" id="IPR006571">
    <property type="entry name" value="TLDc_dom"/>
</dbReference>
<dbReference type="PROSITE" id="PS51886">
    <property type="entry name" value="TLDC"/>
    <property type="match status" value="1"/>
</dbReference>
<evidence type="ECO:0000259" key="1">
    <source>
        <dbReference type="PROSITE" id="PS50097"/>
    </source>
</evidence>
<dbReference type="Pfam" id="PF07534">
    <property type="entry name" value="TLD"/>
    <property type="match status" value="1"/>
</dbReference>
<dbReference type="SMART" id="SM00225">
    <property type="entry name" value="BTB"/>
    <property type="match status" value="1"/>
</dbReference>
<reference evidence="3 4" key="1">
    <citation type="submission" date="2018-06" db="EMBL/GenBank/DDBJ databases">
        <title>Comparative genomics reveals the genomic features of Rhizophagus irregularis, R. cerebriforme, R. diaphanum and Gigaspora rosea, and their symbiotic lifestyle signature.</title>
        <authorList>
            <person name="Morin E."/>
            <person name="San Clemente H."/>
            <person name="Chen E.C.H."/>
            <person name="De La Providencia I."/>
            <person name="Hainaut M."/>
            <person name="Kuo A."/>
            <person name="Kohler A."/>
            <person name="Murat C."/>
            <person name="Tang N."/>
            <person name="Roy S."/>
            <person name="Loubradou J."/>
            <person name="Henrissat B."/>
            <person name="Grigoriev I.V."/>
            <person name="Corradi N."/>
            <person name="Roux C."/>
            <person name="Martin F.M."/>
        </authorList>
    </citation>
    <scope>NUCLEOTIDE SEQUENCE [LARGE SCALE GENOMIC DNA]</scope>
    <source>
        <strain evidence="3 4">DAOM 227022</strain>
    </source>
</reference>
<dbReference type="SUPFAM" id="SSF54695">
    <property type="entry name" value="POZ domain"/>
    <property type="match status" value="1"/>
</dbReference>
<sequence>MVDNKFLSKLSQNLLEVLDDDEYYDITIEVGNDPYIKVFRAHMVILNYRCSYLRKILSINKKKNDGTLVHIKLPNILPEIFQIILIYIYGGRLPLEKYDILDIIKILVAANKLNLQELIKKILVSLIQNDNLQMSEIQIWEHVLKWGLAQNPGFSSDLTSYSKNDFIILKNTLQQCIPLIKFYDITSKEFLDKVLPYKKVLLKELFTNLLKSHLIIHPDSKLSGKSNPRKRIDSKIITIQHAELISKWIDKLEITNESTTFYEFKLILRGSRNEFSPGKFHEICINKSHTVSIIKVKDSEEILGGYNPITWDSNHSYGTTKDSFIFSFKNSNNIENHILSRIRDTKFAILNNPNYGPSFGKEDIIFSLNNLYKDSICTNNSYEKPIRENNDHFSKEEYERNLDSFYGHKQSFMKQLMTKTPRRKDSKTSMNIVNNKTNNIIANGKITEKFTVGVDWANLSTISSPLAIAPLQPIL</sequence>
<evidence type="ECO:0000259" key="2">
    <source>
        <dbReference type="PROSITE" id="PS51886"/>
    </source>
</evidence>
<dbReference type="EMBL" id="QKYT01000150">
    <property type="protein sequence ID" value="RIA91526.1"/>
    <property type="molecule type" value="Genomic_DNA"/>
</dbReference>
<feature type="domain" description="BTB" evidence="1">
    <location>
        <begin position="24"/>
        <end position="97"/>
    </location>
</feature>
<evidence type="ECO:0000313" key="4">
    <source>
        <dbReference type="Proteomes" id="UP000265703"/>
    </source>
</evidence>
<keyword evidence="4" id="KW-1185">Reference proteome</keyword>
<dbReference type="AlphaFoldDB" id="A0A397T3R4"/>
<comment type="caution">
    <text evidence="3">The sequence shown here is derived from an EMBL/GenBank/DDBJ whole genome shotgun (WGS) entry which is preliminary data.</text>
</comment>
<gene>
    <name evidence="3" type="ORF">C1645_821939</name>
</gene>
<name>A0A397T3R4_9GLOM</name>
<dbReference type="Proteomes" id="UP000265703">
    <property type="component" value="Unassembled WGS sequence"/>
</dbReference>
<dbReference type="Pfam" id="PF00651">
    <property type="entry name" value="BTB"/>
    <property type="match status" value="1"/>
</dbReference>